<keyword evidence="1" id="KW-0732">Signal</keyword>
<dbReference type="Gene3D" id="1.20.1050.10">
    <property type="match status" value="1"/>
</dbReference>
<dbReference type="PANTHER" id="PTHR44750">
    <property type="entry name" value="GLUTATHIONE S-TRANSFERASE T1-RELATED"/>
    <property type="match status" value="1"/>
</dbReference>
<reference evidence="3" key="2">
    <citation type="journal article" date="2023" name="Plants (Basel)">
        <title>Annotation of the Turnera subulata (Passifloraceae) Draft Genome Reveals the S-Locus Evolved after the Divergence of Turneroideae from Passifloroideae in a Stepwise Manner.</title>
        <authorList>
            <person name="Henning P.M."/>
            <person name="Roalson E.H."/>
            <person name="Mir W."/>
            <person name="McCubbin A.G."/>
            <person name="Shore J.S."/>
        </authorList>
    </citation>
    <scope>NUCLEOTIDE SEQUENCE</scope>
    <source>
        <strain evidence="3">F60SS</strain>
    </source>
</reference>
<protein>
    <recommendedName>
        <fullName evidence="2">GST C-terminal domain-containing protein</fullName>
    </recommendedName>
</protein>
<feature type="domain" description="GST C-terminal" evidence="2">
    <location>
        <begin position="26"/>
        <end position="122"/>
    </location>
</feature>
<evidence type="ECO:0000313" key="4">
    <source>
        <dbReference type="Proteomes" id="UP001141552"/>
    </source>
</evidence>
<dbReference type="InterPro" id="IPR036282">
    <property type="entry name" value="Glutathione-S-Trfase_C_sf"/>
</dbReference>
<accession>A0A9Q0F3E1</accession>
<evidence type="ECO:0000256" key="1">
    <source>
        <dbReference type="SAM" id="SignalP"/>
    </source>
</evidence>
<sequence>MTTVKTCILIIVSQVYVTMAGMYPADPSKRAQIHSVLDWHLTNLYHGVAKCVLKRTLGSLLGVPPNPQAAVDAEKLILSSLFEGEAVLLEGSARFLLGGNQPSIAELSLVCTVMHLQVCGYG</sequence>
<feature type="chain" id="PRO_5040140306" description="GST C-terminal domain-containing protein" evidence="1">
    <location>
        <begin position="21"/>
        <end position="122"/>
    </location>
</feature>
<feature type="signal peptide" evidence="1">
    <location>
        <begin position="1"/>
        <end position="20"/>
    </location>
</feature>
<dbReference type="SUPFAM" id="SSF47616">
    <property type="entry name" value="GST C-terminal domain-like"/>
    <property type="match status" value="1"/>
</dbReference>
<dbReference type="OrthoDB" id="422574at2759"/>
<gene>
    <name evidence="3" type="ORF">Tsubulata_004483</name>
</gene>
<comment type="caution">
    <text evidence="3">The sequence shown here is derived from an EMBL/GenBank/DDBJ whole genome shotgun (WGS) entry which is preliminary data.</text>
</comment>
<evidence type="ECO:0000313" key="3">
    <source>
        <dbReference type="EMBL" id="KAJ4823222.1"/>
    </source>
</evidence>
<evidence type="ECO:0000259" key="2">
    <source>
        <dbReference type="PROSITE" id="PS50405"/>
    </source>
</evidence>
<dbReference type="AlphaFoldDB" id="A0A9Q0F3E1"/>
<dbReference type="Proteomes" id="UP001141552">
    <property type="component" value="Unassembled WGS sequence"/>
</dbReference>
<keyword evidence="4" id="KW-1185">Reference proteome</keyword>
<dbReference type="InterPro" id="IPR043377">
    <property type="entry name" value="GSTT1/2/3"/>
</dbReference>
<dbReference type="EMBL" id="JAKUCV010007499">
    <property type="protein sequence ID" value="KAJ4823222.1"/>
    <property type="molecule type" value="Genomic_DNA"/>
</dbReference>
<dbReference type="PROSITE" id="PS50405">
    <property type="entry name" value="GST_CTER"/>
    <property type="match status" value="1"/>
</dbReference>
<organism evidence="3 4">
    <name type="scientific">Turnera subulata</name>
    <dbReference type="NCBI Taxonomy" id="218843"/>
    <lineage>
        <taxon>Eukaryota</taxon>
        <taxon>Viridiplantae</taxon>
        <taxon>Streptophyta</taxon>
        <taxon>Embryophyta</taxon>
        <taxon>Tracheophyta</taxon>
        <taxon>Spermatophyta</taxon>
        <taxon>Magnoliopsida</taxon>
        <taxon>eudicotyledons</taxon>
        <taxon>Gunneridae</taxon>
        <taxon>Pentapetalae</taxon>
        <taxon>rosids</taxon>
        <taxon>fabids</taxon>
        <taxon>Malpighiales</taxon>
        <taxon>Passifloraceae</taxon>
        <taxon>Turnera</taxon>
    </lineage>
</organism>
<name>A0A9Q0F3E1_9ROSI</name>
<reference evidence="3" key="1">
    <citation type="submission" date="2022-02" db="EMBL/GenBank/DDBJ databases">
        <authorList>
            <person name="Henning P.M."/>
            <person name="McCubbin A.G."/>
            <person name="Shore J.S."/>
        </authorList>
    </citation>
    <scope>NUCLEOTIDE SEQUENCE</scope>
    <source>
        <strain evidence="3">F60SS</strain>
        <tissue evidence="3">Leaves</tissue>
    </source>
</reference>
<proteinExistence type="predicted"/>
<dbReference type="PANTHER" id="PTHR44750:SF1">
    <property type="entry name" value="GLUTATHIONE S-TRANSFERASE T1-RELATED"/>
    <property type="match status" value="1"/>
</dbReference>
<dbReference type="InterPro" id="IPR010987">
    <property type="entry name" value="Glutathione-S-Trfase_C-like"/>
</dbReference>